<proteinExistence type="predicted"/>
<feature type="domain" description="Retrovirus-related Pol polyprotein from transposon TNT 1-94-like beta-barrel" evidence="1">
    <location>
        <begin position="146"/>
        <end position="196"/>
    </location>
</feature>
<comment type="caution">
    <text evidence="2">The sequence shown here is derived from an EMBL/GenBank/DDBJ whole genome shotgun (WGS) entry which is preliminary data.</text>
</comment>
<evidence type="ECO:0000259" key="1">
    <source>
        <dbReference type="Pfam" id="PF22936"/>
    </source>
</evidence>
<evidence type="ECO:0000313" key="2">
    <source>
        <dbReference type="EMBL" id="KAF2904412.1"/>
    </source>
</evidence>
<organism evidence="2 3">
    <name type="scientific">Ignelater luminosus</name>
    <name type="common">Cucubano</name>
    <name type="synonym">Pyrophorus luminosus</name>
    <dbReference type="NCBI Taxonomy" id="2038154"/>
    <lineage>
        <taxon>Eukaryota</taxon>
        <taxon>Metazoa</taxon>
        <taxon>Ecdysozoa</taxon>
        <taxon>Arthropoda</taxon>
        <taxon>Hexapoda</taxon>
        <taxon>Insecta</taxon>
        <taxon>Pterygota</taxon>
        <taxon>Neoptera</taxon>
        <taxon>Endopterygota</taxon>
        <taxon>Coleoptera</taxon>
        <taxon>Polyphaga</taxon>
        <taxon>Elateriformia</taxon>
        <taxon>Elateroidea</taxon>
        <taxon>Elateridae</taxon>
        <taxon>Agrypninae</taxon>
        <taxon>Pyrophorini</taxon>
        <taxon>Ignelater</taxon>
    </lineage>
</organism>
<name>A0A8K0DJ04_IGNLU</name>
<keyword evidence="3" id="KW-1185">Reference proteome</keyword>
<accession>A0A8K0DJ04</accession>
<evidence type="ECO:0000313" key="3">
    <source>
        <dbReference type="Proteomes" id="UP000801492"/>
    </source>
</evidence>
<dbReference type="EMBL" id="VTPC01000778">
    <property type="protein sequence ID" value="KAF2904412.1"/>
    <property type="molecule type" value="Genomic_DNA"/>
</dbReference>
<dbReference type="InterPro" id="IPR054722">
    <property type="entry name" value="PolX-like_BBD"/>
</dbReference>
<dbReference type="Pfam" id="PF22936">
    <property type="entry name" value="Pol_BBD"/>
    <property type="match status" value="1"/>
</dbReference>
<gene>
    <name evidence="2" type="ORF">ILUMI_01763</name>
</gene>
<dbReference type="OrthoDB" id="3340343at2759"/>
<dbReference type="Proteomes" id="UP000801492">
    <property type="component" value="Unassembled WGS sequence"/>
</dbReference>
<reference evidence="2" key="1">
    <citation type="submission" date="2019-08" db="EMBL/GenBank/DDBJ databases">
        <title>The genome of the North American firefly Photinus pyralis.</title>
        <authorList>
            <consortium name="Photinus pyralis genome working group"/>
            <person name="Fallon T.R."/>
            <person name="Sander Lower S.E."/>
            <person name="Weng J.-K."/>
        </authorList>
    </citation>
    <scope>NUCLEOTIDE SEQUENCE</scope>
    <source>
        <strain evidence="2">TRF0915ILg1</strain>
        <tissue evidence="2">Whole body</tissue>
    </source>
</reference>
<sequence>MIEKKINADEKVQALIISNINKTVLVHLMNYSTAGKMWSKLVTLYKQKSTLSGYMLQQQFCHYKFKGKGKGMDINLLGFNEETNILEIITGNNMNISILDNKGGQYNGNGGNGAESMEIIIMYKVVMVVVLASVALLHTQAAEDFMGAEDVHKAEFQTQLQWELNGEKIEGTIKNVLYVLNLRKNLLSVKKLEVAGMAVAFRNEVVEMFDTSRELISVGHRNVLYEIRFKPILTESLMVSKQSSDMEL</sequence>
<dbReference type="AlphaFoldDB" id="A0A8K0DJ04"/>
<protein>
    <recommendedName>
        <fullName evidence="1">Retrovirus-related Pol polyprotein from transposon TNT 1-94-like beta-barrel domain-containing protein</fullName>
    </recommendedName>
</protein>
<dbReference type="Pfam" id="PF14223">
    <property type="entry name" value="Retrotran_gag_2"/>
    <property type="match status" value="1"/>
</dbReference>